<sequence length="170" mass="19814">MIAYHDNEWGKVHKDERDIFELLSLEIMQAGLKWELILKRRQAIKRAFDNFEIAKVALFTDAKIETLMQNSQIIRNRRKILAITNNARVLLQLQKNGFIFSKYLWHFTEGRPINNNWQFSEQVPAKTPLSAKIALDLKKMGFNFVGPTIIYSFLQATGVVNDHIETCSFK</sequence>
<evidence type="ECO:0000313" key="3">
    <source>
        <dbReference type="Proteomes" id="UP000051686"/>
    </source>
</evidence>
<dbReference type="PATRIC" id="fig|1423777.3.peg.1350"/>
<keyword evidence="1" id="KW-0862">Zinc</keyword>
<dbReference type="PANTHER" id="PTHR30037">
    <property type="entry name" value="DNA-3-METHYLADENINE GLYCOSYLASE 1"/>
    <property type="match status" value="1"/>
</dbReference>
<evidence type="ECO:0000313" key="2">
    <source>
        <dbReference type="EMBL" id="KRL04186.1"/>
    </source>
</evidence>
<organism evidence="2 3">
    <name type="scientific">Liquorilactobacillus oeni DSM 19972</name>
    <dbReference type="NCBI Taxonomy" id="1423777"/>
    <lineage>
        <taxon>Bacteria</taxon>
        <taxon>Bacillati</taxon>
        <taxon>Bacillota</taxon>
        <taxon>Bacilli</taxon>
        <taxon>Lactobacillales</taxon>
        <taxon>Lactobacillaceae</taxon>
        <taxon>Liquorilactobacillus</taxon>
    </lineage>
</organism>
<dbReference type="EMBL" id="AZEH01000039">
    <property type="protein sequence ID" value="KRL04186.1"/>
    <property type="molecule type" value="Genomic_DNA"/>
</dbReference>
<dbReference type="PANTHER" id="PTHR30037:SF4">
    <property type="entry name" value="DNA-3-METHYLADENINE GLYCOSYLASE I"/>
    <property type="match status" value="1"/>
</dbReference>
<proteinExistence type="predicted"/>
<comment type="caution">
    <text evidence="2">The sequence shown here is derived from an EMBL/GenBank/DDBJ whole genome shotgun (WGS) entry which is preliminary data.</text>
</comment>
<gene>
    <name evidence="2" type="ORF">FD46_GL001305</name>
</gene>
<reference evidence="2 3" key="1">
    <citation type="journal article" date="2015" name="Genome Announc.">
        <title>Expanding the biotechnology potential of lactobacilli through comparative genomics of 213 strains and associated genera.</title>
        <authorList>
            <person name="Sun Z."/>
            <person name="Harris H.M."/>
            <person name="McCann A."/>
            <person name="Guo C."/>
            <person name="Argimon S."/>
            <person name="Zhang W."/>
            <person name="Yang X."/>
            <person name="Jeffery I.B."/>
            <person name="Cooney J.C."/>
            <person name="Kagawa T.F."/>
            <person name="Liu W."/>
            <person name="Song Y."/>
            <person name="Salvetti E."/>
            <person name="Wrobel A."/>
            <person name="Rasinkangas P."/>
            <person name="Parkhill J."/>
            <person name="Rea M.C."/>
            <person name="O'Sullivan O."/>
            <person name="Ritari J."/>
            <person name="Douillard F.P."/>
            <person name="Paul Ross R."/>
            <person name="Yang R."/>
            <person name="Briner A.E."/>
            <person name="Felis G.E."/>
            <person name="de Vos W.M."/>
            <person name="Barrangou R."/>
            <person name="Klaenhammer T.R."/>
            <person name="Caufield P.W."/>
            <person name="Cui Y."/>
            <person name="Zhang H."/>
            <person name="O'Toole P.W."/>
        </authorList>
    </citation>
    <scope>NUCLEOTIDE SEQUENCE [LARGE SCALE GENOMIC DNA]</scope>
    <source>
        <strain evidence="2 3">DSM 19972</strain>
    </source>
</reference>
<dbReference type="SUPFAM" id="SSF48150">
    <property type="entry name" value="DNA-glycosylase"/>
    <property type="match status" value="1"/>
</dbReference>
<dbReference type="STRING" id="1423777.FD46_GL001305"/>
<dbReference type="GO" id="GO:0008725">
    <property type="term" value="F:DNA-3-methyladenine glycosylase activity"/>
    <property type="evidence" value="ECO:0007669"/>
    <property type="project" value="InterPro"/>
</dbReference>
<dbReference type="InterPro" id="IPR052891">
    <property type="entry name" value="DNA-3mA_glycosylase"/>
</dbReference>
<keyword evidence="1" id="KW-0479">Metal-binding</keyword>
<dbReference type="AlphaFoldDB" id="A0A0R1MGL5"/>
<dbReference type="Gene3D" id="1.10.340.30">
    <property type="entry name" value="Hypothetical protein, domain 2"/>
    <property type="match status" value="1"/>
</dbReference>
<evidence type="ECO:0000256" key="1">
    <source>
        <dbReference type="PIRSR" id="PIRSR605019-1"/>
    </source>
</evidence>
<dbReference type="Pfam" id="PF03352">
    <property type="entry name" value="Adenine_glyco"/>
    <property type="match status" value="1"/>
</dbReference>
<accession>A0A0R1MGL5</accession>
<feature type="binding site" evidence="1">
    <location>
        <position position="5"/>
    </location>
    <ligand>
        <name>Zn(2+)</name>
        <dbReference type="ChEBI" id="CHEBI:29105"/>
    </ligand>
</feature>
<dbReference type="GO" id="GO:0006284">
    <property type="term" value="P:base-excision repair"/>
    <property type="evidence" value="ECO:0007669"/>
    <property type="project" value="InterPro"/>
</dbReference>
<feature type="binding site" evidence="1">
    <location>
        <position position="167"/>
    </location>
    <ligand>
        <name>Zn(2+)</name>
        <dbReference type="ChEBI" id="CHEBI:29105"/>
    </ligand>
</feature>
<keyword evidence="3" id="KW-1185">Reference proteome</keyword>
<dbReference type="Proteomes" id="UP000051686">
    <property type="component" value="Unassembled WGS sequence"/>
</dbReference>
<dbReference type="InterPro" id="IPR011257">
    <property type="entry name" value="DNA_glycosylase"/>
</dbReference>
<name>A0A0R1MGL5_9LACO</name>
<dbReference type="GO" id="GO:0046872">
    <property type="term" value="F:metal ion binding"/>
    <property type="evidence" value="ECO:0007669"/>
    <property type="project" value="UniProtKB-KW"/>
</dbReference>
<dbReference type="InterPro" id="IPR005019">
    <property type="entry name" value="Adenine_glyco"/>
</dbReference>
<protein>
    <submittedName>
        <fullName evidence="2">DNA-3-methyladenine glycosylase I</fullName>
    </submittedName>
</protein>
<feature type="binding site" evidence="1">
    <location>
        <position position="163"/>
    </location>
    <ligand>
        <name>Zn(2+)</name>
        <dbReference type="ChEBI" id="CHEBI:29105"/>
    </ligand>
</feature>